<accession>A0AAU7CYS8</accession>
<evidence type="ECO:0000256" key="2">
    <source>
        <dbReference type="ARBA" id="ARBA00022679"/>
    </source>
</evidence>
<evidence type="ECO:0000256" key="3">
    <source>
        <dbReference type="ARBA" id="ARBA00022694"/>
    </source>
</evidence>
<feature type="region of interest" description="RNA binding; important for wobble base 34 recognition" evidence="4">
    <location>
        <begin position="288"/>
        <end position="292"/>
    </location>
</feature>
<dbReference type="EC" id="2.4.2.29" evidence="4"/>
<organism evidence="6">
    <name type="scientific">Edaphobacter paludis</name>
    <dbReference type="NCBI Taxonomy" id="3035702"/>
    <lineage>
        <taxon>Bacteria</taxon>
        <taxon>Pseudomonadati</taxon>
        <taxon>Acidobacteriota</taxon>
        <taxon>Terriglobia</taxon>
        <taxon>Terriglobales</taxon>
        <taxon>Acidobacteriaceae</taxon>
        <taxon>Edaphobacter</taxon>
    </lineage>
</organism>
<dbReference type="EMBL" id="CP121194">
    <property type="protein sequence ID" value="XBH10070.1"/>
    <property type="molecule type" value="Genomic_DNA"/>
</dbReference>
<dbReference type="NCBIfam" id="TIGR00449">
    <property type="entry name" value="tgt_general"/>
    <property type="match status" value="1"/>
</dbReference>
<dbReference type="GO" id="GO:0008479">
    <property type="term" value="F:tRNA-guanosine(34) queuine transglycosylase activity"/>
    <property type="evidence" value="ECO:0007669"/>
    <property type="project" value="UniProtKB-UniRule"/>
</dbReference>
<feature type="domain" description="tRNA-guanine(15) transglycosylase-like" evidence="5">
    <location>
        <begin position="14"/>
        <end position="374"/>
    </location>
</feature>
<feature type="active site" description="Proton acceptor" evidence="4">
    <location>
        <position position="97"/>
    </location>
</feature>
<dbReference type="GO" id="GO:0008616">
    <property type="term" value="P:tRNA queuosine(34) biosynthetic process"/>
    <property type="evidence" value="ECO:0007669"/>
    <property type="project" value="UniProtKB-UniRule"/>
</dbReference>
<dbReference type="NCBIfam" id="TIGR00430">
    <property type="entry name" value="Q_tRNA_tgt"/>
    <property type="match status" value="1"/>
</dbReference>
<dbReference type="GO" id="GO:0005829">
    <property type="term" value="C:cytosol"/>
    <property type="evidence" value="ECO:0007669"/>
    <property type="project" value="TreeGrafter"/>
</dbReference>
<comment type="cofactor">
    <cofactor evidence="4">
        <name>Zn(2+)</name>
        <dbReference type="ChEBI" id="CHEBI:29105"/>
    </cofactor>
    <text evidence="4">Binds 1 zinc ion per subunit.</text>
</comment>
<name>A0AAU7CYS8_9BACT</name>
<feature type="binding site" evidence="4">
    <location>
        <position position="358"/>
    </location>
    <ligand>
        <name>Zn(2+)</name>
        <dbReference type="ChEBI" id="CHEBI:29105"/>
    </ligand>
</feature>
<keyword evidence="2 4" id="KW-0808">Transferase</keyword>
<reference evidence="6" key="1">
    <citation type="submission" date="2023-03" db="EMBL/GenBank/DDBJ databases">
        <title>Edaphobacter sp.</title>
        <authorList>
            <person name="Huber K.J."/>
            <person name="Papendorf J."/>
            <person name="Pilke C."/>
            <person name="Bunk B."/>
            <person name="Sproeer C."/>
            <person name="Pester M."/>
        </authorList>
    </citation>
    <scope>NUCLEOTIDE SEQUENCE</scope>
    <source>
        <strain evidence="6">DSM 109919</strain>
    </source>
</reference>
<dbReference type="SUPFAM" id="SSF51713">
    <property type="entry name" value="tRNA-guanine transglycosylase"/>
    <property type="match status" value="1"/>
</dbReference>
<evidence type="ECO:0000313" key="6">
    <source>
        <dbReference type="EMBL" id="XBH10070.1"/>
    </source>
</evidence>
<feature type="active site" description="Nucleophile" evidence="4">
    <location>
        <position position="283"/>
    </location>
</feature>
<dbReference type="InterPro" id="IPR004803">
    <property type="entry name" value="TGT"/>
</dbReference>
<keyword evidence="1 4" id="KW-0328">Glycosyltransferase</keyword>
<comment type="function">
    <text evidence="4">Catalyzes the base-exchange of a guanine (G) residue with the queuine precursor 7-aminomethyl-7-deazaguanine (PreQ1) at position 34 (anticodon wobble position) in tRNAs with GU(N) anticodons (tRNA-Asp, -Asn, -His and -Tyr). Catalysis occurs through a double-displacement mechanism. The nucleophile active site attacks the C1' of nucleotide 34 to detach the guanine base from the RNA, forming a covalent enzyme-RNA intermediate. The proton acceptor active site deprotonates the incoming PreQ1, allowing a nucleophilic attack on the C1' of the ribose to form the product. After dissociation, two additional enzymatic reactions on the tRNA convert PreQ1 to queuine (Q), resulting in the hypermodified nucleoside queuosine (7-(((4,5-cis-dihydroxy-2-cyclopenten-1-yl)amino)methyl)-7-deazaguanosine).</text>
</comment>
<dbReference type="Gene3D" id="3.20.20.105">
    <property type="entry name" value="Queuine tRNA-ribosyltransferase-like"/>
    <property type="match status" value="1"/>
</dbReference>
<feature type="binding site" evidence="4">
    <location>
        <position position="329"/>
    </location>
    <ligand>
        <name>Zn(2+)</name>
        <dbReference type="ChEBI" id="CHEBI:29105"/>
    </ligand>
</feature>
<proteinExistence type="inferred from homology"/>
<keyword evidence="4" id="KW-0862">Zinc</keyword>
<feature type="binding site" evidence="4">
    <location>
        <position position="233"/>
    </location>
    <ligand>
        <name>substrate</name>
    </ligand>
</feature>
<dbReference type="InterPro" id="IPR002616">
    <property type="entry name" value="tRNA_ribo_trans-like"/>
</dbReference>
<comment type="catalytic activity">
    <reaction evidence="4">
        <text>7-aminomethyl-7-carbaguanine + guanosine(34) in tRNA = 7-aminomethyl-7-carbaguanosine(34) in tRNA + guanine</text>
        <dbReference type="Rhea" id="RHEA:24104"/>
        <dbReference type="Rhea" id="RHEA-COMP:10341"/>
        <dbReference type="Rhea" id="RHEA-COMP:10342"/>
        <dbReference type="ChEBI" id="CHEBI:16235"/>
        <dbReference type="ChEBI" id="CHEBI:58703"/>
        <dbReference type="ChEBI" id="CHEBI:74269"/>
        <dbReference type="ChEBI" id="CHEBI:82833"/>
        <dbReference type="EC" id="2.4.2.29"/>
    </reaction>
</comment>
<dbReference type="PANTHER" id="PTHR46499:SF1">
    <property type="entry name" value="QUEUINE TRNA-RIBOSYLTRANSFERASE"/>
    <property type="match status" value="1"/>
</dbReference>
<comment type="pathway">
    <text evidence="4">tRNA modification; tRNA-queuosine biosynthesis.</text>
</comment>
<feature type="binding site" evidence="4">
    <location>
        <position position="332"/>
    </location>
    <ligand>
        <name>Zn(2+)</name>
        <dbReference type="ChEBI" id="CHEBI:29105"/>
    </ligand>
</feature>
<feature type="binding site" evidence="4">
    <location>
        <position position="327"/>
    </location>
    <ligand>
        <name>Zn(2+)</name>
        <dbReference type="ChEBI" id="CHEBI:29105"/>
    </ligand>
</feature>
<comment type="similarity">
    <text evidence="4">Belongs to the queuine tRNA-ribosyltransferase family.</text>
</comment>
<keyword evidence="4" id="KW-0671">Queuosine biosynthesis</keyword>
<dbReference type="AlphaFoldDB" id="A0AAU7CYS8"/>
<feature type="binding site" evidence="4">
    <location>
        <position position="206"/>
    </location>
    <ligand>
        <name>substrate</name>
    </ligand>
</feature>
<sequence length="384" mass="42881">MGLEFQVDGTDVGGGRRGRLVLPHGVVETPVFMPVGTAASVKAVEQGVLEEIGADGMGAQIILANTYHLYLRPGHELIARMGGVHRFMSWERPMLTDSGGFQVFSLSSLRKVTADGVEFRSHLDGSKHFFSPEHSMDVQIALGADVMMVFDECVEHPATYERTRDSMGLTHAWAQRSKDHFEANKERVPWFEERGGKTQSLFGIVQGGMYADLRKESAERLVEMELPGYAIGGLAVGEPREVTREMIARTLEWLPKDKPRYVMGVGYPDEIEEYARMGVDMMDCVLPTRAGRHGLVFMREEAGGPVVRMNIKRKEYAEDARPIDETCGCMVCRRYSRAYLRHLYVSGEALGLTLNSVHNLHFYLATMERVRSEMVAAVGSQSTL</sequence>
<dbReference type="InterPro" id="IPR036511">
    <property type="entry name" value="TGT-like_sf"/>
</dbReference>
<evidence type="ECO:0000256" key="1">
    <source>
        <dbReference type="ARBA" id="ARBA00022676"/>
    </source>
</evidence>
<evidence type="ECO:0000256" key="4">
    <source>
        <dbReference type="HAMAP-Rule" id="MF_00168"/>
    </source>
</evidence>
<feature type="binding site" evidence="4">
    <location>
        <begin position="97"/>
        <end position="101"/>
    </location>
    <ligand>
        <name>substrate</name>
    </ligand>
</feature>
<gene>
    <name evidence="4 6" type="primary">tgt</name>
    <name evidence="6" type="ORF">P4G45_16545</name>
</gene>
<keyword evidence="4" id="KW-0479">Metal-binding</keyword>
<dbReference type="InterPro" id="IPR050076">
    <property type="entry name" value="ArchSynthase1/Queuine_TRR"/>
</dbReference>
<dbReference type="KEGG" id="epl:P4G45_16545"/>
<protein>
    <recommendedName>
        <fullName evidence="4">Queuine tRNA-ribosyltransferase</fullName>
        <ecNumber evidence="4">2.4.2.29</ecNumber>
    </recommendedName>
    <alternativeName>
        <fullName evidence="4">Guanine insertion enzyme</fullName>
    </alternativeName>
    <alternativeName>
        <fullName evidence="4">tRNA-guanine transglycosylase</fullName>
    </alternativeName>
</protein>
<evidence type="ECO:0000259" key="5">
    <source>
        <dbReference type="Pfam" id="PF01702"/>
    </source>
</evidence>
<keyword evidence="3 4" id="KW-0819">tRNA processing</keyword>
<dbReference type="Pfam" id="PF01702">
    <property type="entry name" value="TGT"/>
    <property type="match status" value="1"/>
</dbReference>
<dbReference type="GO" id="GO:0046872">
    <property type="term" value="F:metal ion binding"/>
    <property type="evidence" value="ECO:0007669"/>
    <property type="project" value="UniProtKB-KW"/>
</dbReference>
<dbReference type="PANTHER" id="PTHR46499">
    <property type="entry name" value="QUEUINE TRNA-RIBOSYLTRANSFERASE"/>
    <property type="match status" value="1"/>
</dbReference>
<comment type="subunit">
    <text evidence="4">Homodimer. Within each dimer, one monomer is responsible for RNA recognition and catalysis, while the other monomer binds to the replacement base PreQ1.</text>
</comment>
<dbReference type="RefSeq" id="WP_348267576.1">
    <property type="nucleotide sequence ID" value="NZ_CP121194.1"/>
</dbReference>
<feature type="binding site" evidence="4">
    <location>
        <position position="151"/>
    </location>
    <ligand>
        <name>substrate</name>
    </ligand>
</feature>
<dbReference type="HAMAP" id="MF_00168">
    <property type="entry name" value="Q_tRNA_Tgt"/>
    <property type="match status" value="1"/>
</dbReference>
<dbReference type="CDD" id="cd00945">
    <property type="entry name" value="Aldolase_Class_I"/>
    <property type="match status" value="1"/>
</dbReference>
<feature type="region of interest" description="RNA binding" evidence="4">
    <location>
        <begin position="264"/>
        <end position="270"/>
    </location>
</feature>